<dbReference type="Gene3D" id="1.10.10.2840">
    <property type="entry name" value="PucR C-terminal helix-turn-helix domain"/>
    <property type="match status" value="1"/>
</dbReference>
<dbReference type="Proteomes" id="UP000003240">
    <property type="component" value="Unassembled WGS sequence"/>
</dbReference>
<evidence type="ECO:0000259" key="2">
    <source>
        <dbReference type="Pfam" id="PF05651"/>
    </source>
</evidence>
<dbReference type="SUPFAM" id="SSF46689">
    <property type="entry name" value="Homeodomain-like"/>
    <property type="match status" value="1"/>
</dbReference>
<comment type="caution">
    <text evidence="5">The sequence shown here is derived from an EMBL/GenBank/DDBJ whole genome shotgun (WGS) entry which is preliminary data.</text>
</comment>
<dbReference type="PANTHER" id="PTHR33744">
    <property type="entry name" value="CARBOHYDRATE DIACID REGULATOR"/>
    <property type="match status" value="1"/>
</dbReference>
<dbReference type="Pfam" id="PF05651">
    <property type="entry name" value="Diacid_rec"/>
    <property type="match status" value="1"/>
</dbReference>
<dbReference type="eggNOG" id="COG3835">
    <property type="taxonomic scope" value="Bacteria"/>
</dbReference>
<proteinExistence type="inferred from homology"/>
<reference evidence="5 6" key="1">
    <citation type="journal article" date="2011" name="EMBO J.">
        <title>Structural diversity of bacterial flagellar motors.</title>
        <authorList>
            <person name="Chen S."/>
            <person name="Beeby M."/>
            <person name="Murphy G.E."/>
            <person name="Leadbetter J.R."/>
            <person name="Hendrixson D.R."/>
            <person name="Briegel A."/>
            <person name="Li Z."/>
            <person name="Shi J."/>
            <person name="Tocheva E.I."/>
            <person name="Muller A."/>
            <person name="Dobro M.J."/>
            <person name="Jensen G.J."/>
        </authorList>
    </citation>
    <scope>NUCLEOTIDE SEQUENCE [LARGE SCALE GENOMIC DNA]</scope>
    <source>
        <strain evidence="5 6">DSM 6540</strain>
    </source>
</reference>
<feature type="domain" description="PucR C-terminal helix-turn-helix" evidence="3">
    <location>
        <begin position="331"/>
        <end position="375"/>
    </location>
</feature>
<dbReference type="InterPro" id="IPR051448">
    <property type="entry name" value="CdaR-like_regulators"/>
</dbReference>
<dbReference type="InterPro" id="IPR025736">
    <property type="entry name" value="PucR_C-HTH_dom"/>
</dbReference>
<evidence type="ECO:0000259" key="3">
    <source>
        <dbReference type="Pfam" id="PF13556"/>
    </source>
</evidence>
<protein>
    <submittedName>
        <fullName evidence="5">Putative sugar diacid recognition</fullName>
    </submittedName>
</protein>
<dbReference type="STRING" id="1009370.ALO_11444"/>
<comment type="similarity">
    <text evidence="1">Belongs to the CdaR family.</text>
</comment>
<dbReference type="InterPro" id="IPR042070">
    <property type="entry name" value="PucR_C-HTH_sf"/>
</dbReference>
<dbReference type="InterPro" id="IPR009057">
    <property type="entry name" value="Homeodomain-like_sf"/>
</dbReference>
<name>F7NJN1_9FIRM</name>
<dbReference type="PANTHER" id="PTHR33744:SF15">
    <property type="entry name" value="CARBOHYDRATE DIACID REGULATOR"/>
    <property type="match status" value="1"/>
</dbReference>
<feature type="domain" description="CdaR GGDEF-like" evidence="4">
    <location>
        <begin position="147"/>
        <end position="279"/>
    </location>
</feature>
<gene>
    <name evidence="5" type="ORF">ALO_11444</name>
</gene>
<dbReference type="RefSeq" id="WP_004095665.1">
    <property type="nucleotide sequence ID" value="NZ_AFGF01000096.1"/>
</dbReference>
<evidence type="ECO:0000256" key="1">
    <source>
        <dbReference type="ARBA" id="ARBA00006754"/>
    </source>
</evidence>
<dbReference type="OrthoDB" id="9792148at2"/>
<dbReference type="InterPro" id="IPR008599">
    <property type="entry name" value="Diacid_rec"/>
</dbReference>
<evidence type="ECO:0000313" key="6">
    <source>
        <dbReference type="Proteomes" id="UP000003240"/>
    </source>
</evidence>
<dbReference type="EMBL" id="AFGF01000096">
    <property type="protein sequence ID" value="EGO63752.1"/>
    <property type="molecule type" value="Genomic_DNA"/>
</dbReference>
<dbReference type="InterPro" id="IPR041522">
    <property type="entry name" value="CdaR_GGDEF"/>
</dbReference>
<dbReference type="Pfam" id="PF13556">
    <property type="entry name" value="HTH_30"/>
    <property type="match status" value="1"/>
</dbReference>
<dbReference type="Pfam" id="PF17853">
    <property type="entry name" value="GGDEF_2"/>
    <property type="match status" value="1"/>
</dbReference>
<keyword evidence="6" id="KW-1185">Reference proteome</keyword>
<accession>F7NJN1</accession>
<evidence type="ECO:0000259" key="4">
    <source>
        <dbReference type="Pfam" id="PF17853"/>
    </source>
</evidence>
<sequence length="396" mass="44119">MIITQELAQQIVDTITPIVRQNINIMDNTGRIIGSGQPDRIHSLHRGSLSVLESGECIEIYPEELERYPGSQPGVNRPIVLRGRSVGVAGVSGCPDEVRDTAKLVTMVAELILERELLIEEFKTYSSLKEQFVHLLLSPQAPKQQVQIGRIAGLLRIDPSLFRLAAVASLKTPEEAEGTAGRAEELVFARYREHLSQLLETSGLFTPQDLFVFGDNGLIMLKTFDADSPPDEFAAWGGQVAAALGREQPVSLQRLALGSLARQPLQLYHSYREAQSILRHAAGREKVVSVYDFDALADYLIQEPGAVQTCLAFQYLQEKLSRRIDRTYAMRDTIQGLLAHNLNVSDTAKALYIHRNTLIFRLDKLRELTGLWPARFFAHAVLCKLLVAGDKEAYCD</sequence>
<organism evidence="5 6">
    <name type="scientific">Acetonema longum DSM 6540</name>
    <dbReference type="NCBI Taxonomy" id="1009370"/>
    <lineage>
        <taxon>Bacteria</taxon>
        <taxon>Bacillati</taxon>
        <taxon>Bacillota</taxon>
        <taxon>Negativicutes</taxon>
        <taxon>Acetonemataceae</taxon>
        <taxon>Acetonema</taxon>
    </lineage>
</organism>
<dbReference type="AlphaFoldDB" id="F7NJN1"/>
<feature type="domain" description="Putative sugar diacid recognition" evidence="2">
    <location>
        <begin position="3"/>
        <end position="134"/>
    </location>
</feature>
<evidence type="ECO:0000313" key="5">
    <source>
        <dbReference type="EMBL" id="EGO63752.1"/>
    </source>
</evidence>